<evidence type="ECO:0000313" key="1">
    <source>
        <dbReference type="EMBL" id="BBA92012.1"/>
    </source>
</evidence>
<dbReference type="Pfam" id="PF06908">
    <property type="entry name" value="YpsA"/>
    <property type="match status" value="1"/>
</dbReference>
<dbReference type="NCBIfam" id="NF010181">
    <property type="entry name" value="PRK13660.1"/>
    <property type="match status" value="1"/>
</dbReference>
<accession>A0A2Z5TU86</accession>
<dbReference type="EMBL" id="AP018400">
    <property type="protein sequence ID" value="BBA92012.1"/>
    <property type="molecule type" value="Genomic_DNA"/>
</dbReference>
<dbReference type="InterPro" id="IPR010697">
    <property type="entry name" value="YspA"/>
</dbReference>
<organism evidence="1 2">
    <name type="scientific">Streptococcus ruminantium</name>
    <dbReference type="NCBI Taxonomy" id="1917441"/>
    <lineage>
        <taxon>Bacteria</taxon>
        <taxon>Bacillati</taxon>
        <taxon>Bacillota</taxon>
        <taxon>Bacilli</taxon>
        <taxon>Lactobacillales</taxon>
        <taxon>Streptococcaceae</taxon>
        <taxon>Streptococcus</taxon>
    </lineage>
</organism>
<dbReference type="KEGG" id="srq:SR187_1950"/>
<sequence>MDIKSLLVTGYRHMDLGIFSEKDTRLLIIKSVIRRDFIRFLEDGTNWFILTGQLGFEYWCLEVLEELKEEGYDFYVATIFMLENHGEQWNDANQLKLIRFKQVDFVKFAYPRYENPSQFRDYNQFLLDNTMGIYLFYDPENETNLKYLYHAVLKKEGYNKKVLTFEELNEAAEKFSNSE</sequence>
<dbReference type="PANTHER" id="PTHR38440">
    <property type="entry name" value="UPF0398 PROTEIN YPSA"/>
    <property type="match status" value="1"/>
</dbReference>
<dbReference type="SUPFAM" id="SSF102405">
    <property type="entry name" value="MCP/YpsA-like"/>
    <property type="match status" value="1"/>
</dbReference>
<dbReference type="Gene3D" id="3.40.50.450">
    <property type="match status" value="1"/>
</dbReference>
<reference evidence="1 2" key="1">
    <citation type="journal article" date="2018" name="Genome Biol. Evol.">
        <title>Complete Genome Sequence of Streptococcus ruminantium sp. nov. GUT-187T (=DSM 104980T =JCM 31869T), the Type Strain of S. ruminantium, and Comparison with Genome Sequences of Streptococcus suis Strains.</title>
        <authorList>
            <person name="Tohya M."/>
            <person name="Sekizaki T."/>
            <person name="Miyoshi-Akiyama T."/>
        </authorList>
    </citation>
    <scope>NUCLEOTIDE SEQUENCE [LARGE SCALE GENOMIC DNA]</scope>
    <source>
        <strain evidence="1 2">GUT187T</strain>
    </source>
</reference>
<proteinExistence type="predicted"/>
<gene>
    <name evidence="1" type="ORF">SR187_1950</name>
</gene>
<dbReference type="Proteomes" id="UP000269331">
    <property type="component" value="Chromosome"/>
</dbReference>
<evidence type="ECO:0000313" key="2">
    <source>
        <dbReference type="Proteomes" id="UP000269331"/>
    </source>
</evidence>
<dbReference type="PANTHER" id="PTHR38440:SF1">
    <property type="entry name" value="UPF0398 PROTEIN SPR0331"/>
    <property type="match status" value="1"/>
</dbReference>
<name>A0A2Z5TU86_9STRE</name>
<dbReference type="AlphaFoldDB" id="A0A2Z5TU86"/>
<dbReference type="PIRSF" id="PIRSF021290">
    <property type="entry name" value="DUF1273"/>
    <property type="match status" value="1"/>
</dbReference>
<dbReference type="OrthoDB" id="2301957at2"/>
<protein>
    <submittedName>
        <fullName evidence="1">Uncharacterized protein</fullName>
    </submittedName>
</protein>